<dbReference type="RefSeq" id="WP_000389631.1">
    <property type="nucleotide sequence ID" value="NZ_CP011932.1"/>
</dbReference>
<evidence type="ECO:0000313" key="1">
    <source>
        <dbReference type="EMBL" id="SOR63926.1"/>
    </source>
</evidence>
<dbReference type="AlphaFoldDB" id="A0AAQ1SR54"/>
<reference evidence="1 2" key="1">
    <citation type="submission" date="2017-11" db="EMBL/GenBank/DDBJ databases">
        <authorList>
            <person name="Lechat P."/>
        </authorList>
    </citation>
    <scope>NUCLEOTIDE SEQUENCE [LARGE SCALE GENOMIC DNA]</scope>
    <source>
        <strain evidence="1">L495</strain>
    </source>
</reference>
<dbReference type="EMBL" id="OEJX01000088">
    <property type="protein sequence ID" value="SOR63926.1"/>
    <property type="molecule type" value="Genomic_DNA"/>
</dbReference>
<comment type="caution">
    <text evidence="1">The sequence shown here is derived from an EMBL/GenBank/DDBJ whole genome shotgun (WGS) entry which is preliminary data.</text>
</comment>
<protein>
    <submittedName>
        <fullName evidence="1">Uncharacterized protein</fullName>
    </submittedName>
</protein>
<name>A0AAQ1SR54_LEPIR</name>
<sequence length="251" mass="28712">MEDKLNSSDTEILMKEISACEDALEILKQGKDGEHVEDILGEMGLSFDEALQFYRDKKENLEQCIRSNPQKKSENDILKSIRAFNPYVDLDLESFISLIRSAVKFNRNKTIMHAIFYSLSTYLNNFYDARQQSCRTLLKIYISEWRSLAPLSENSLMIDLSQAIANSAVKLAVKTKMKEDELQAFKLVPEKISVDALAFNLARLFAQKKEKANVLKYSGVALYLGVNIQSFHEDPLLSPYKKDLIASHKDR</sequence>
<dbReference type="Proteomes" id="UP000234460">
    <property type="component" value="Chromosome LMANV2"/>
</dbReference>
<organism evidence="1 2">
    <name type="scientific">Leptospira interrogans serovar Manilae</name>
    <dbReference type="NCBI Taxonomy" id="214675"/>
    <lineage>
        <taxon>Bacteria</taxon>
        <taxon>Pseudomonadati</taxon>
        <taxon>Spirochaetota</taxon>
        <taxon>Spirochaetia</taxon>
        <taxon>Leptospirales</taxon>
        <taxon>Leptospiraceae</taxon>
        <taxon>Leptospira</taxon>
    </lineage>
</organism>
<evidence type="ECO:0000313" key="2">
    <source>
        <dbReference type="Proteomes" id="UP000234460"/>
    </source>
</evidence>
<proteinExistence type="predicted"/>
<gene>
    <name evidence="1" type="ORF">LMANV2_90120</name>
</gene>
<accession>A0AAQ1SR54</accession>